<keyword evidence="1" id="KW-0732">Signal</keyword>
<reference evidence="2" key="1">
    <citation type="journal article" date="2008" name="Nature">
        <title>The amphioxus genome and the evolution of the chordate karyotype.</title>
        <authorList>
            <consortium name="US DOE Joint Genome Institute (JGI-PGF)"/>
            <person name="Putnam N.H."/>
            <person name="Butts T."/>
            <person name="Ferrier D.E.K."/>
            <person name="Furlong R.F."/>
            <person name="Hellsten U."/>
            <person name="Kawashima T."/>
            <person name="Robinson-Rechavi M."/>
            <person name="Shoguchi E."/>
            <person name="Terry A."/>
            <person name="Yu J.-K."/>
            <person name="Benito-Gutierrez E.L."/>
            <person name="Dubchak I."/>
            <person name="Garcia-Fernandez J."/>
            <person name="Gibson-Brown J.J."/>
            <person name="Grigoriev I.V."/>
            <person name="Horton A.C."/>
            <person name="de Jong P.J."/>
            <person name="Jurka J."/>
            <person name="Kapitonov V.V."/>
            <person name="Kohara Y."/>
            <person name="Kuroki Y."/>
            <person name="Lindquist E."/>
            <person name="Lucas S."/>
            <person name="Osoegawa K."/>
            <person name="Pennacchio L.A."/>
            <person name="Salamov A.A."/>
            <person name="Satou Y."/>
            <person name="Sauka-Spengler T."/>
            <person name="Schmutz J."/>
            <person name="Shin-I T."/>
            <person name="Toyoda A."/>
            <person name="Bronner-Fraser M."/>
            <person name="Fujiyama A."/>
            <person name="Holland L.Z."/>
            <person name="Holland P.W.H."/>
            <person name="Satoh N."/>
            <person name="Rokhsar D.S."/>
        </authorList>
    </citation>
    <scope>NUCLEOTIDE SEQUENCE [LARGE SCALE GENOMIC DNA]</scope>
    <source>
        <strain evidence="2">S238N-H82</strain>
        <tissue evidence="2">Testes</tissue>
    </source>
</reference>
<dbReference type="InParanoid" id="C3Y6W5"/>
<proteinExistence type="predicted"/>
<name>C3Y6W5_BRAFL</name>
<protein>
    <submittedName>
        <fullName evidence="2">Uncharacterized protein</fullName>
    </submittedName>
</protein>
<evidence type="ECO:0000313" key="2">
    <source>
        <dbReference type="EMBL" id="EEN64075.1"/>
    </source>
</evidence>
<evidence type="ECO:0000256" key="1">
    <source>
        <dbReference type="SAM" id="SignalP"/>
    </source>
</evidence>
<organism>
    <name type="scientific">Branchiostoma floridae</name>
    <name type="common">Florida lancelet</name>
    <name type="synonym">Amphioxus</name>
    <dbReference type="NCBI Taxonomy" id="7739"/>
    <lineage>
        <taxon>Eukaryota</taxon>
        <taxon>Metazoa</taxon>
        <taxon>Chordata</taxon>
        <taxon>Cephalochordata</taxon>
        <taxon>Leptocardii</taxon>
        <taxon>Amphioxiformes</taxon>
        <taxon>Branchiostomatidae</taxon>
        <taxon>Branchiostoma</taxon>
    </lineage>
</organism>
<dbReference type="AlphaFoldDB" id="C3Y6W5"/>
<feature type="signal peptide" evidence="1">
    <location>
        <begin position="1"/>
        <end position="20"/>
    </location>
</feature>
<sequence>MFDLKLVTVVILAVALIACGQRRQAKEASKDAGSSNVDKMTEERKNILKQAYEKTFFTGLITGILQKNIQKELDEIVTQQQKKLLQEELMRLYYNAIFLAGLPNSEDKVNEILAGEGGDLKAFIEEKFNEDIKKILKTVEPTSGAHSSVEATKDETAHMYNPGPGGRNKDQDYEKLSTILQRMMERRL</sequence>
<feature type="chain" id="PRO_5002935241" evidence="1">
    <location>
        <begin position="21"/>
        <end position="188"/>
    </location>
</feature>
<dbReference type="PROSITE" id="PS51257">
    <property type="entry name" value="PROKAR_LIPOPROTEIN"/>
    <property type="match status" value="1"/>
</dbReference>
<dbReference type="EMBL" id="GG666488">
    <property type="protein sequence ID" value="EEN64075.1"/>
    <property type="molecule type" value="Genomic_DNA"/>
</dbReference>
<accession>C3Y6W5</accession>
<gene>
    <name evidence="2" type="ORF">BRAFLDRAFT_120930</name>
</gene>